<dbReference type="FunFam" id="3.30.160.60:FF:002571">
    <property type="entry name" value="Protein odd-skipped-related 2"/>
    <property type="match status" value="1"/>
</dbReference>
<reference evidence="13" key="1">
    <citation type="submission" date="2016-11" db="UniProtKB">
        <authorList>
            <consortium name="WormBaseParasite"/>
        </authorList>
    </citation>
    <scope>IDENTIFICATION</scope>
</reference>
<evidence type="ECO:0000256" key="8">
    <source>
        <dbReference type="ARBA" id="ARBA00023242"/>
    </source>
</evidence>
<keyword evidence="6" id="KW-0805">Transcription regulation</keyword>
<keyword evidence="4 9" id="KW-0863">Zinc-finger</keyword>
<keyword evidence="7" id="KW-0804">Transcription</keyword>
<evidence type="ECO:0000256" key="2">
    <source>
        <dbReference type="ARBA" id="ARBA00022723"/>
    </source>
</evidence>
<protein>
    <submittedName>
        <fullName evidence="13">C2H2-type domain-containing protein</fullName>
    </submittedName>
</protein>
<dbReference type="InterPro" id="IPR013087">
    <property type="entry name" value="Znf_C2H2_type"/>
</dbReference>
<dbReference type="GO" id="GO:0008270">
    <property type="term" value="F:zinc ion binding"/>
    <property type="evidence" value="ECO:0007669"/>
    <property type="project" value="UniProtKB-KW"/>
</dbReference>
<dbReference type="PANTHER" id="PTHR14196">
    <property type="entry name" value="ODD-SKIPPED - RELATED"/>
    <property type="match status" value="1"/>
</dbReference>
<evidence type="ECO:0000256" key="1">
    <source>
        <dbReference type="ARBA" id="ARBA00004123"/>
    </source>
</evidence>
<dbReference type="GO" id="GO:0000977">
    <property type="term" value="F:RNA polymerase II transcription regulatory region sequence-specific DNA binding"/>
    <property type="evidence" value="ECO:0007669"/>
    <property type="project" value="TreeGrafter"/>
</dbReference>
<feature type="region of interest" description="Disordered" evidence="10">
    <location>
        <begin position="220"/>
        <end position="246"/>
    </location>
</feature>
<accession>A0A1I7XU32</accession>
<organism evidence="12 13">
    <name type="scientific">Heterorhabditis bacteriophora</name>
    <name type="common">Entomopathogenic nematode worm</name>
    <dbReference type="NCBI Taxonomy" id="37862"/>
    <lineage>
        <taxon>Eukaryota</taxon>
        <taxon>Metazoa</taxon>
        <taxon>Ecdysozoa</taxon>
        <taxon>Nematoda</taxon>
        <taxon>Chromadorea</taxon>
        <taxon>Rhabditida</taxon>
        <taxon>Rhabditina</taxon>
        <taxon>Rhabditomorpha</taxon>
        <taxon>Strongyloidea</taxon>
        <taxon>Heterorhabditidae</taxon>
        <taxon>Heterorhabditis</taxon>
    </lineage>
</organism>
<evidence type="ECO:0000313" key="12">
    <source>
        <dbReference type="Proteomes" id="UP000095283"/>
    </source>
</evidence>
<evidence type="ECO:0000256" key="4">
    <source>
        <dbReference type="ARBA" id="ARBA00022771"/>
    </source>
</evidence>
<evidence type="ECO:0000256" key="10">
    <source>
        <dbReference type="SAM" id="MobiDB-lite"/>
    </source>
</evidence>
<feature type="domain" description="C2H2-type" evidence="11">
    <location>
        <begin position="190"/>
        <end position="217"/>
    </location>
</feature>
<dbReference type="Proteomes" id="UP000095283">
    <property type="component" value="Unplaced"/>
</dbReference>
<evidence type="ECO:0000259" key="11">
    <source>
        <dbReference type="PROSITE" id="PS50157"/>
    </source>
</evidence>
<dbReference type="GO" id="GO:0000981">
    <property type="term" value="F:DNA-binding transcription factor activity, RNA polymerase II-specific"/>
    <property type="evidence" value="ECO:0007669"/>
    <property type="project" value="TreeGrafter"/>
</dbReference>
<keyword evidence="12" id="KW-1185">Reference proteome</keyword>
<evidence type="ECO:0000256" key="9">
    <source>
        <dbReference type="PROSITE-ProRule" id="PRU00042"/>
    </source>
</evidence>
<dbReference type="Gene3D" id="3.30.160.60">
    <property type="entry name" value="Classic Zinc Finger"/>
    <property type="match status" value="1"/>
</dbReference>
<evidence type="ECO:0000256" key="5">
    <source>
        <dbReference type="ARBA" id="ARBA00022833"/>
    </source>
</evidence>
<evidence type="ECO:0000313" key="13">
    <source>
        <dbReference type="WBParaSite" id="Hba_21330"/>
    </source>
</evidence>
<dbReference type="GO" id="GO:0005634">
    <property type="term" value="C:nucleus"/>
    <property type="evidence" value="ECO:0007669"/>
    <property type="project" value="UniProtKB-SubCell"/>
</dbReference>
<evidence type="ECO:0000256" key="3">
    <source>
        <dbReference type="ARBA" id="ARBA00022737"/>
    </source>
</evidence>
<keyword evidence="3" id="KW-0677">Repeat</keyword>
<comment type="subcellular location">
    <subcellularLocation>
        <location evidence="1">Nucleus</location>
    </subcellularLocation>
</comment>
<dbReference type="InterPro" id="IPR036236">
    <property type="entry name" value="Znf_C2H2_sf"/>
</dbReference>
<dbReference type="PROSITE" id="PS50157">
    <property type="entry name" value="ZINC_FINGER_C2H2_2"/>
    <property type="match status" value="1"/>
</dbReference>
<keyword evidence="2" id="KW-0479">Metal-binding</keyword>
<dbReference type="WBParaSite" id="Hba_21330">
    <property type="protein sequence ID" value="Hba_21330"/>
    <property type="gene ID" value="Hba_21330"/>
</dbReference>
<evidence type="ECO:0000256" key="7">
    <source>
        <dbReference type="ARBA" id="ARBA00023163"/>
    </source>
</evidence>
<keyword evidence="5" id="KW-0862">Zinc</keyword>
<dbReference type="AlphaFoldDB" id="A0A1I7XU32"/>
<proteinExistence type="predicted"/>
<keyword evidence="8" id="KW-0539">Nucleus</keyword>
<dbReference type="SUPFAM" id="SSF57667">
    <property type="entry name" value="beta-beta-alpha zinc fingers"/>
    <property type="match status" value="1"/>
</dbReference>
<dbReference type="PANTHER" id="PTHR14196:SF0">
    <property type="entry name" value="PROTEIN BOWEL"/>
    <property type="match status" value="1"/>
</dbReference>
<sequence length="246" mass="27834">MFSPLSSSILIRPSSIFPPVASNSEQWLRNWQLYQQHMMLLCAANIQNTSVKAFCSPESSEGTSNESSAEKKRFDFTHLAESIETEEREKAKIDATPPRSLPITASPYARQPWLVLIFRISFLFLIPGRGRGNGRSDRKKKNLFAVSVNDTLPSRITCSSMRGLQNCLFAFYIIIIWPSYFRTHTDERPYSCDICGKAFRRQDHLRDHKCSLFSSSPLSSKELLTPLSTPEPPSKDRAFSPSSAGF</sequence>
<evidence type="ECO:0000256" key="6">
    <source>
        <dbReference type="ARBA" id="ARBA00023015"/>
    </source>
</evidence>
<name>A0A1I7XU32_HETBA</name>
<dbReference type="InterPro" id="IPR050717">
    <property type="entry name" value="C2H2-ZF_Transcription_Reg"/>
</dbReference>